<protein>
    <submittedName>
        <fullName evidence="1">Uncharacterized protein</fullName>
    </submittedName>
</protein>
<evidence type="ECO:0000313" key="2">
    <source>
        <dbReference type="Proteomes" id="UP001292094"/>
    </source>
</evidence>
<accession>A0AAE1QAX9</accession>
<gene>
    <name evidence="1" type="ORF">Pmani_006490</name>
</gene>
<proteinExistence type="predicted"/>
<evidence type="ECO:0000313" key="1">
    <source>
        <dbReference type="EMBL" id="KAK4322825.1"/>
    </source>
</evidence>
<keyword evidence="2" id="KW-1185">Reference proteome</keyword>
<comment type="caution">
    <text evidence="1">The sequence shown here is derived from an EMBL/GenBank/DDBJ whole genome shotgun (WGS) entry which is preliminary data.</text>
</comment>
<dbReference type="EMBL" id="JAWZYT010000500">
    <property type="protein sequence ID" value="KAK4322825.1"/>
    <property type="molecule type" value="Genomic_DNA"/>
</dbReference>
<organism evidence="1 2">
    <name type="scientific">Petrolisthes manimaculis</name>
    <dbReference type="NCBI Taxonomy" id="1843537"/>
    <lineage>
        <taxon>Eukaryota</taxon>
        <taxon>Metazoa</taxon>
        <taxon>Ecdysozoa</taxon>
        <taxon>Arthropoda</taxon>
        <taxon>Crustacea</taxon>
        <taxon>Multicrustacea</taxon>
        <taxon>Malacostraca</taxon>
        <taxon>Eumalacostraca</taxon>
        <taxon>Eucarida</taxon>
        <taxon>Decapoda</taxon>
        <taxon>Pleocyemata</taxon>
        <taxon>Anomura</taxon>
        <taxon>Galatheoidea</taxon>
        <taxon>Porcellanidae</taxon>
        <taxon>Petrolisthes</taxon>
    </lineage>
</organism>
<name>A0AAE1QAX9_9EUCA</name>
<sequence length="127" mass="14255">MPMTEITAEGTIRHFLNTLVTNFGPPAAIEELHHSIAELFFGEDLIPRQVTTPNANTSNLSFIPDLKAAISSTRPTQTRKSNSRTFYTPPGLHVAPIAAYRLPQDIAARTVYRPSPYYLQDERYSHN</sequence>
<dbReference type="AlphaFoldDB" id="A0AAE1QAX9"/>
<reference evidence="1" key="1">
    <citation type="submission" date="2023-11" db="EMBL/GenBank/DDBJ databases">
        <title>Genome assemblies of two species of porcelain crab, Petrolisthes cinctipes and Petrolisthes manimaculis (Anomura: Porcellanidae).</title>
        <authorList>
            <person name="Angst P."/>
        </authorList>
    </citation>
    <scope>NUCLEOTIDE SEQUENCE</scope>
    <source>
        <strain evidence="1">PB745_02</strain>
        <tissue evidence="1">Gill</tissue>
    </source>
</reference>
<dbReference type="Proteomes" id="UP001292094">
    <property type="component" value="Unassembled WGS sequence"/>
</dbReference>